<dbReference type="AlphaFoldDB" id="A0A919DFZ6"/>
<proteinExistence type="predicted"/>
<evidence type="ECO:0000313" key="1">
    <source>
        <dbReference type="EMBL" id="GHE39918.1"/>
    </source>
</evidence>
<reference evidence="1" key="1">
    <citation type="journal article" date="2014" name="Int. J. Syst. Evol. Microbiol.">
        <title>Complete genome sequence of Corynebacterium casei LMG S-19264T (=DSM 44701T), isolated from a smear-ripened cheese.</title>
        <authorList>
            <consortium name="US DOE Joint Genome Institute (JGI-PGF)"/>
            <person name="Walter F."/>
            <person name="Albersmeier A."/>
            <person name="Kalinowski J."/>
            <person name="Ruckert C."/>
        </authorList>
    </citation>
    <scope>NUCLEOTIDE SEQUENCE</scope>
    <source>
        <strain evidence="1">CGMCC 4.7403</strain>
    </source>
</reference>
<dbReference type="Proteomes" id="UP000603227">
    <property type="component" value="Unassembled WGS sequence"/>
</dbReference>
<dbReference type="EMBL" id="BNAT01000023">
    <property type="protein sequence ID" value="GHE39918.1"/>
    <property type="molecule type" value="Genomic_DNA"/>
</dbReference>
<reference evidence="1" key="2">
    <citation type="submission" date="2020-09" db="EMBL/GenBank/DDBJ databases">
        <authorList>
            <person name="Sun Q."/>
            <person name="Zhou Y."/>
        </authorList>
    </citation>
    <scope>NUCLEOTIDE SEQUENCE</scope>
    <source>
        <strain evidence="1">CGMCC 4.7403</strain>
    </source>
</reference>
<sequence>MRAAGGPEGGHGPLFGLGVEIASAYGGSQRRFQCGGVTHVPRAGRGAAWVRTPTVWNSAAAQPFTHVRFRSCPTGWIHPVYGA</sequence>
<keyword evidence="2" id="KW-1185">Reference proteome</keyword>
<accession>A0A919DFZ6</accession>
<protein>
    <submittedName>
        <fullName evidence="1">Uncharacterized protein</fullName>
    </submittedName>
</protein>
<name>A0A919DFZ6_9ACTN</name>
<organism evidence="1 2">
    <name type="scientific">Streptomyces capitiformicae</name>
    <dbReference type="NCBI Taxonomy" id="2014920"/>
    <lineage>
        <taxon>Bacteria</taxon>
        <taxon>Bacillati</taxon>
        <taxon>Actinomycetota</taxon>
        <taxon>Actinomycetes</taxon>
        <taxon>Kitasatosporales</taxon>
        <taxon>Streptomycetaceae</taxon>
        <taxon>Streptomyces</taxon>
    </lineage>
</organism>
<comment type="caution">
    <text evidence="1">The sequence shown here is derived from an EMBL/GenBank/DDBJ whole genome shotgun (WGS) entry which is preliminary data.</text>
</comment>
<evidence type="ECO:0000313" key="2">
    <source>
        <dbReference type="Proteomes" id="UP000603227"/>
    </source>
</evidence>
<gene>
    <name evidence="1" type="ORF">GCM10017771_58950</name>
</gene>